<evidence type="ECO:0000313" key="2">
    <source>
        <dbReference type="Proteomes" id="UP001145114"/>
    </source>
</evidence>
<keyword evidence="2" id="KW-1185">Reference proteome</keyword>
<name>A0ACC1HDW4_9FUNG</name>
<evidence type="ECO:0000313" key="1">
    <source>
        <dbReference type="EMBL" id="KAJ1673908.1"/>
    </source>
</evidence>
<comment type="caution">
    <text evidence="1">The sequence shown here is derived from an EMBL/GenBank/DDBJ whole genome shotgun (WGS) entry which is preliminary data.</text>
</comment>
<accession>A0ACC1HDW4</accession>
<dbReference type="EMBL" id="JAMZIH010006450">
    <property type="protein sequence ID" value="KAJ1673908.1"/>
    <property type="molecule type" value="Genomic_DNA"/>
</dbReference>
<gene>
    <name evidence="1" type="ORF">EV182_004333</name>
</gene>
<reference evidence="1" key="1">
    <citation type="submission" date="2022-06" db="EMBL/GenBank/DDBJ databases">
        <title>Phylogenomic reconstructions and comparative analyses of Kickxellomycotina fungi.</title>
        <authorList>
            <person name="Reynolds N.K."/>
            <person name="Stajich J.E."/>
            <person name="Barry K."/>
            <person name="Grigoriev I.V."/>
            <person name="Crous P."/>
            <person name="Smith M.E."/>
        </authorList>
    </citation>
    <scope>NUCLEOTIDE SEQUENCE</scope>
    <source>
        <strain evidence="1">RSA 2271</strain>
    </source>
</reference>
<proteinExistence type="predicted"/>
<organism evidence="1 2">
    <name type="scientific">Spiromyces aspiralis</name>
    <dbReference type="NCBI Taxonomy" id="68401"/>
    <lineage>
        <taxon>Eukaryota</taxon>
        <taxon>Fungi</taxon>
        <taxon>Fungi incertae sedis</taxon>
        <taxon>Zoopagomycota</taxon>
        <taxon>Kickxellomycotina</taxon>
        <taxon>Kickxellomycetes</taxon>
        <taxon>Kickxellales</taxon>
        <taxon>Kickxellaceae</taxon>
        <taxon>Spiromyces</taxon>
    </lineage>
</organism>
<dbReference type="Proteomes" id="UP001145114">
    <property type="component" value="Unassembled WGS sequence"/>
</dbReference>
<protein>
    <submittedName>
        <fullName evidence="1">Uncharacterized protein</fullName>
    </submittedName>
</protein>
<sequence length="85" mass="9851">MEIGNESRKFHMVLKLELKSEPEPKMVPSIYTEDLLNFFNRHLSSLALGNLKPREFEEEIKETASLSITDHKGWSQLLGKKHCKP</sequence>